<gene>
    <name evidence="2" type="ORF">MZO42_12800</name>
</gene>
<keyword evidence="1" id="KW-0812">Transmembrane</keyword>
<feature type="transmembrane region" description="Helical" evidence="1">
    <location>
        <begin position="7"/>
        <end position="29"/>
    </location>
</feature>
<organism evidence="2">
    <name type="scientific">Sphingomonas psychrotolerans</name>
    <dbReference type="NCBI Taxonomy" id="1327635"/>
    <lineage>
        <taxon>Bacteria</taxon>
        <taxon>Pseudomonadati</taxon>
        <taxon>Pseudomonadota</taxon>
        <taxon>Alphaproteobacteria</taxon>
        <taxon>Sphingomonadales</taxon>
        <taxon>Sphingomonadaceae</taxon>
        <taxon>Sphingomonas</taxon>
    </lineage>
</organism>
<sequence length="75" mass="8124">MRVLIEVVHIVIGLIAAVLIAAAAAWSYPRATQDIWLVTWVAMALVVLMGIGPIRRAYTIDRAKLRGAPEENGNG</sequence>
<keyword evidence="1" id="KW-1133">Transmembrane helix</keyword>
<accession>A0ABU3N524</accession>
<comment type="caution">
    <text evidence="2">The sequence shown here is derived from an EMBL/GenBank/DDBJ whole genome shotgun (WGS) entry which is preliminary data.</text>
</comment>
<protein>
    <submittedName>
        <fullName evidence="2">Uncharacterized protein</fullName>
    </submittedName>
</protein>
<feature type="transmembrane region" description="Helical" evidence="1">
    <location>
        <begin position="35"/>
        <end position="54"/>
    </location>
</feature>
<dbReference type="EMBL" id="JALMLT010000003">
    <property type="protein sequence ID" value="MDT8759577.1"/>
    <property type="molecule type" value="Genomic_DNA"/>
</dbReference>
<name>A0ABU3N524_9SPHN</name>
<evidence type="ECO:0000313" key="2">
    <source>
        <dbReference type="EMBL" id="MDT8759577.1"/>
    </source>
</evidence>
<proteinExistence type="predicted"/>
<evidence type="ECO:0000256" key="1">
    <source>
        <dbReference type="SAM" id="Phobius"/>
    </source>
</evidence>
<keyword evidence="1" id="KW-0472">Membrane</keyword>
<reference evidence="2" key="1">
    <citation type="submission" date="2022-04" db="EMBL/GenBank/DDBJ databases">
        <title>Tomato heritable bacteria conferring resistance against bacterial wilt.</title>
        <authorList>
            <person name="Yin J."/>
        </authorList>
    </citation>
    <scope>NUCLEOTIDE SEQUENCE</scope>
    <source>
        <strain evidence="2">Cra20</strain>
    </source>
</reference>